<evidence type="ECO:0000256" key="13">
    <source>
        <dbReference type="ARBA" id="ARBA00023204"/>
    </source>
</evidence>
<evidence type="ECO:0000256" key="1">
    <source>
        <dbReference type="ARBA" id="ARBA00004496"/>
    </source>
</evidence>
<dbReference type="NCBIfam" id="NF003015">
    <property type="entry name" value="PRK03858.1"/>
    <property type="match status" value="1"/>
</dbReference>
<dbReference type="NCBIfam" id="NF002677">
    <property type="entry name" value="PRK02406.1"/>
    <property type="match status" value="1"/>
</dbReference>
<comment type="similarity">
    <text evidence="2 16">Belongs to the DNA polymerase type-Y family.</text>
</comment>
<dbReference type="SUPFAM" id="SSF100879">
    <property type="entry name" value="Lesion bypass DNA polymerase (Y-family), little finger domain"/>
    <property type="match status" value="1"/>
</dbReference>
<dbReference type="Pfam" id="PF00817">
    <property type="entry name" value="IMS"/>
    <property type="match status" value="1"/>
</dbReference>
<dbReference type="Pfam" id="PF21999">
    <property type="entry name" value="IMS_HHH_1"/>
    <property type="match status" value="1"/>
</dbReference>
<evidence type="ECO:0000313" key="20">
    <source>
        <dbReference type="Proteomes" id="UP001596189"/>
    </source>
</evidence>
<reference evidence="20" key="1">
    <citation type="journal article" date="2019" name="Int. J. Syst. Evol. Microbiol.">
        <title>The Global Catalogue of Microorganisms (GCM) 10K type strain sequencing project: providing services to taxonomists for standard genome sequencing and annotation.</title>
        <authorList>
            <consortium name="The Broad Institute Genomics Platform"/>
            <consortium name="The Broad Institute Genome Sequencing Center for Infectious Disease"/>
            <person name="Wu L."/>
            <person name="Ma J."/>
        </authorList>
    </citation>
    <scope>NUCLEOTIDE SEQUENCE [LARGE SCALE GENOMIC DNA]</scope>
    <source>
        <strain evidence="20">KACC 14249</strain>
    </source>
</reference>
<evidence type="ECO:0000256" key="12">
    <source>
        <dbReference type="ARBA" id="ARBA00023125"/>
    </source>
</evidence>
<comment type="caution">
    <text evidence="19">The sequence shown here is derived from an EMBL/GenBank/DDBJ whole genome shotgun (WGS) entry which is preliminary data.</text>
</comment>
<dbReference type="InterPro" id="IPR043502">
    <property type="entry name" value="DNA/RNA_pol_sf"/>
</dbReference>
<dbReference type="Gene3D" id="3.30.70.270">
    <property type="match status" value="1"/>
</dbReference>
<evidence type="ECO:0000259" key="18">
    <source>
        <dbReference type="PROSITE" id="PS50173"/>
    </source>
</evidence>
<keyword evidence="10 16" id="KW-0460">Magnesium</keyword>
<keyword evidence="4 16" id="KW-0963">Cytoplasm</keyword>
<dbReference type="InterPro" id="IPR017961">
    <property type="entry name" value="DNA_pol_Y-fam_little_finger"/>
</dbReference>
<evidence type="ECO:0000256" key="14">
    <source>
        <dbReference type="ARBA" id="ARBA00025589"/>
    </source>
</evidence>
<dbReference type="CDD" id="cd03586">
    <property type="entry name" value="PolY_Pol_IV_kappa"/>
    <property type="match status" value="1"/>
</dbReference>
<keyword evidence="6 16" id="KW-0548">Nucleotidyltransferase</keyword>
<dbReference type="EMBL" id="JBHSRD010000002">
    <property type="protein sequence ID" value="MFC6005600.1"/>
    <property type="molecule type" value="Genomic_DNA"/>
</dbReference>
<keyword evidence="5 16" id="KW-0808">Transferase</keyword>
<feature type="binding site" evidence="16">
    <location>
        <position position="26"/>
    </location>
    <ligand>
        <name>Mg(2+)</name>
        <dbReference type="ChEBI" id="CHEBI:18420"/>
    </ligand>
</feature>
<dbReference type="PROSITE" id="PS50173">
    <property type="entry name" value="UMUC"/>
    <property type="match status" value="1"/>
</dbReference>
<evidence type="ECO:0000256" key="9">
    <source>
        <dbReference type="ARBA" id="ARBA00022763"/>
    </source>
</evidence>
<proteinExistence type="inferred from homology"/>
<keyword evidence="11 16" id="KW-0239">DNA-directed DNA polymerase</keyword>
<evidence type="ECO:0000256" key="3">
    <source>
        <dbReference type="ARBA" id="ARBA00022457"/>
    </source>
</evidence>
<feature type="domain" description="UmuC" evidence="18">
    <location>
        <begin position="22"/>
        <end position="202"/>
    </location>
</feature>
<dbReference type="HAMAP" id="MF_01113">
    <property type="entry name" value="DNApol_IV"/>
    <property type="match status" value="1"/>
</dbReference>
<dbReference type="RefSeq" id="WP_345716486.1">
    <property type="nucleotide sequence ID" value="NZ_BAABFP010000005.1"/>
</dbReference>
<dbReference type="InterPro" id="IPR022880">
    <property type="entry name" value="DNApol_IV"/>
</dbReference>
<evidence type="ECO:0000256" key="16">
    <source>
        <dbReference type="HAMAP-Rule" id="MF_01113"/>
    </source>
</evidence>
<feature type="site" description="Substrate discrimination" evidence="16">
    <location>
        <position position="31"/>
    </location>
</feature>
<dbReference type="InterPro" id="IPR050116">
    <property type="entry name" value="DNA_polymerase-Y"/>
</dbReference>
<evidence type="ECO:0000313" key="19">
    <source>
        <dbReference type="EMBL" id="MFC6005600.1"/>
    </source>
</evidence>
<evidence type="ECO:0000256" key="10">
    <source>
        <dbReference type="ARBA" id="ARBA00022842"/>
    </source>
</evidence>
<dbReference type="SUPFAM" id="SSF56672">
    <property type="entry name" value="DNA/RNA polymerases"/>
    <property type="match status" value="1"/>
</dbReference>
<dbReference type="InterPro" id="IPR001126">
    <property type="entry name" value="UmuC"/>
</dbReference>
<feature type="compositionally biased region" description="Gly residues" evidence="17">
    <location>
        <begin position="411"/>
        <end position="424"/>
    </location>
</feature>
<evidence type="ECO:0000256" key="11">
    <source>
        <dbReference type="ARBA" id="ARBA00022932"/>
    </source>
</evidence>
<keyword evidence="3 16" id="KW-0515">Mutator protein</keyword>
<protein>
    <recommendedName>
        <fullName evidence="16">DNA polymerase IV</fullName>
        <shortName evidence="16">Pol IV</shortName>
        <ecNumber evidence="16">2.7.7.7</ecNumber>
    </recommendedName>
</protein>
<keyword evidence="20" id="KW-1185">Reference proteome</keyword>
<keyword evidence="8 16" id="KW-0479">Metal-binding</keyword>
<dbReference type="PANTHER" id="PTHR11076">
    <property type="entry name" value="DNA REPAIR POLYMERASE UMUC / TRANSFERASE FAMILY MEMBER"/>
    <property type="match status" value="1"/>
</dbReference>
<keyword evidence="12 16" id="KW-0238">DNA-binding</keyword>
<evidence type="ECO:0000256" key="2">
    <source>
        <dbReference type="ARBA" id="ARBA00010945"/>
    </source>
</evidence>
<evidence type="ECO:0000256" key="8">
    <source>
        <dbReference type="ARBA" id="ARBA00022723"/>
    </source>
</evidence>
<name>A0ABW1J959_9ACTN</name>
<dbReference type="PANTHER" id="PTHR11076:SF33">
    <property type="entry name" value="DNA POLYMERASE KAPPA"/>
    <property type="match status" value="1"/>
</dbReference>
<evidence type="ECO:0000256" key="4">
    <source>
        <dbReference type="ARBA" id="ARBA00022490"/>
    </source>
</evidence>
<comment type="catalytic activity">
    <reaction evidence="15 16">
        <text>DNA(n) + a 2'-deoxyribonucleoside 5'-triphosphate = DNA(n+1) + diphosphate</text>
        <dbReference type="Rhea" id="RHEA:22508"/>
        <dbReference type="Rhea" id="RHEA-COMP:17339"/>
        <dbReference type="Rhea" id="RHEA-COMP:17340"/>
        <dbReference type="ChEBI" id="CHEBI:33019"/>
        <dbReference type="ChEBI" id="CHEBI:61560"/>
        <dbReference type="ChEBI" id="CHEBI:173112"/>
        <dbReference type="EC" id="2.7.7.7"/>
    </reaction>
</comment>
<dbReference type="InterPro" id="IPR036775">
    <property type="entry name" value="DNA_pol_Y-fam_lit_finger_sf"/>
</dbReference>
<dbReference type="Gene3D" id="1.10.150.20">
    <property type="entry name" value="5' to 3' exonuclease, C-terminal subdomain"/>
    <property type="match status" value="1"/>
</dbReference>
<organism evidence="19 20">
    <name type="scientific">Angustibacter luteus</name>
    <dbReference type="NCBI Taxonomy" id="658456"/>
    <lineage>
        <taxon>Bacteria</taxon>
        <taxon>Bacillati</taxon>
        <taxon>Actinomycetota</taxon>
        <taxon>Actinomycetes</taxon>
        <taxon>Kineosporiales</taxon>
        <taxon>Kineosporiaceae</taxon>
    </lineage>
</organism>
<comment type="cofactor">
    <cofactor evidence="16">
        <name>Mg(2+)</name>
        <dbReference type="ChEBI" id="CHEBI:18420"/>
    </cofactor>
    <text evidence="16">Binds 2 magnesium ions per subunit.</text>
</comment>
<keyword evidence="9 16" id="KW-0227">DNA damage</keyword>
<dbReference type="Pfam" id="PF11799">
    <property type="entry name" value="IMS_C"/>
    <property type="match status" value="1"/>
</dbReference>
<dbReference type="InterPro" id="IPR043128">
    <property type="entry name" value="Rev_trsase/Diguanyl_cyclase"/>
</dbReference>
<dbReference type="GO" id="GO:0003887">
    <property type="term" value="F:DNA-directed DNA polymerase activity"/>
    <property type="evidence" value="ECO:0007669"/>
    <property type="project" value="UniProtKB-EC"/>
</dbReference>
<feature type="binding site" evidence="16">
    <location>
        <position position="120"/>
    </location>
    <ligand>
        <name>Mg(2+)</name>
        <dbReference type="ChEBI" id="CHEBI:18420"/>
    </ligand>
</feature>
<dbReference type="InterPro" id="IPR053848">
    <property type="entry name" value="IMS_HHH_1"/>
</dbReference>
<evidence type="ECO:0000256" key="6">
    <source>
        <dbReference type="ARBA" id="ARBA00022695"/>
    </source>
</evidence>
<comment type="subunit">
    <text evidence="16">Monomer.</text>
</comment>
<comment type="subcellular location">
    <subcellularLocation>
        <location evidence="1 16">Cytoplasm</location>
    </subcellularLocation>
</comment>
<dbReference type="Gene3D" id="3.40.1170.60">
    <property type="match status" value="1"/>
</dbReference>
<feature type="region of interest" description="Disordered" evidence="17">
    <location>
        <begin position="394"/>
        <end position="424"/>
    </location>
</feature>
<dbReference type="Gene3D" id="3.30.1490.100">
    <property type="entry name" value="DNA polymerase, Y-family, little finger domain"/>
    <property type="match status" value="1"/>
</dbReference>
<gene>
    <name evidence="16" type="primary">dinB</name>
    <name evidence="19" type="ORF">ACFQDO_00515</name>
</gene>
<sequence>MSRRQITAAHRPQDADDTGCTILHADMDAFYASVSLLERPELVGTPVIIGGSGSRGVVLSATYEARTFGVHAAMPMSRARRLCPRAVVIEPDHSRYATVSRGVMAVFADVTPYVEPLSLDEAFLDVAGSVRRLGRPREIAQHIRDRVHDEQGVAVSVGVASTKFVAKLASGLAKPDGLFVVPAEQTLQVLHPLPVGALWGVGEKTEETLHRYGLRTVGDLAHTPVDTLRRALGQAVGTQLFELSWGRDPRSVVPVQSERSIGNEETFAHDVDDPQVIRRELLRLSERTAARLRSAGQVGKTVSIKVRFADFTTITRARTLPQATDVAREVYATASTLYDALGLQRSRIRLVGVRVEGLQPAEQQQRQLALDDKPFGWRDAERAVDRASARFGAGSVRPASLVDPERAASGPGEGDQPGAGRGSR</sequence>
<feature type="active site" evidence="16">
    <location>
        <position position="121"/>
    </location>
</feature>
<accession>A0ABW1J959</accession>
<dbReference type="Proteomes" id="UP001596189">
    <property type="component" value="Unassembled WGS sequence"/>
</dbReference>
<evidence type="ECO:0000256" key="15">
    <source>
        <dbReference type="ARBA" id="ARBA00049244"/>
    </source>
</evidence>
<evidence type="ECO:0000256" key="5">
    <source>
        <dbReference type="ARBA" id="ARBA00022679"/>
    </source>
</evidence>
<dbReference type="NCBIfam" id="NF002882">
    <property type="entry name" value="PRK03348.1"/>
    <property type="match status" value="1"/>
</dbReference>
<keyword evidence="13 16" id="KW-0234">DNA repair</keyword>
<dbReference type="EC" id="2.7.7.7" evidence="16"/>
<evidence type="ECO:0000256" key="17">
    <source>
        <dbReference type="SAM" id="MobiDB-lite"/>
    </source>
</evidence>
<keyword evidence="7 16" id="KW-0235">DNA replication</keyword>
<evidence type="ECO:0000256" key="7">
    <source>
        <dbReference type="ARBA" id="ARBA00022705"/>
    </source>
</evidence>
<comment type="function">
    <text evidence="14 16">Poorly processive, error-prone DNA polymerase involved in untargeted mutagenesis. Copies undamaged DNA at stalled replication forks, which arise in vivo from mismatched or misaligned primer ends. These misaligned primers can be extended by PolIV. Exhibits no 3'-5' exonuclease (proofreading) activity. May be involved in translesional synthesis, in conjunction with the beta clamp from PolIII.</text>
</comment>